<evidence type="ECO:0000313" key="2">
    <source>
        <dbReference type="Proteomes" id="UP001238450"/>
    </source>
</evidence>
<evidence type="ECO:0000313" key="1">
    <source>
        <dbReference type="EMBL" id="MDQ0417742.1"/>
    </source>
</evidence>
<comment type="caution">
    <text evidence="1">The sequence shown here is derived from an EMBL/GenBank/DDBJ whole genome shotgun (WGS) entry which is preliminary data.</text>
</comment>
<dbReference type="InterPro" id="IPR035945">
    <property type="entry name" value="YhaI-like_sf"/>
</dbReference>
<accession>A0AAJ1TIV3</accession>
<dbReference type="Gene3D" id="1.10.3750.10">
    <property type="entry name" value="YhaI-like"/>
    <property type="match status" value="1"/>
</dbReference>
<reference evidence="1 2" key="1">
    <citation type="submission" date="2023-07" db="EMBL/GenBank/DDBJ databases">
        <title>Genomic Encyclopedia of Type Strains, Phase IV (KMG-IV): sequencing the most valuable type-strain genomes for metagenomic binning, comparative biology and taxonomic classification.</title>
        <authorList>
            <person name="Goeker M."/>
        </authorList>
    </citation>
    <scope>NUCLEOTIDE SEQUENCE [LARGE SCALE GENOMIC DNA]</scope>
    <source>
        <strain evidence="1 2">DSM 46876</strain>
    </source>
</reference>
<dbReference type="EMBL" id="JAUSUV010000007">
    <property type="protein sequence ID" value="MDQ0417742.1"/>
    <property type="molecule type" value="Genomic_DNA"/>
</dbReference>
<dbReference type="Proteomes" id="UP001238450">
    <property type="component" value="Unassembled WGS sequence"/>
</dbReference>
<dbReference type="RefSeq" id="WP_307252927.1">
    <property type="nucleotide sequence ID" value="NZ_JAUSUV010000007.1"/>
</dbReference>
<dbReference type="AlphaFoldDB" id="A0AAJ1TIV3"/>
<keyword evidence="2" id="KW-1185">Reference proteome</keyword>
<evidence type="ECO:0008006" key="3">
    <source>
        <dbReference type="Google" id="ProtNLM"/>
    </source>
</evidence>
<protein>
    <recommendedName>
        <fullName evidence="3">DUF1878 domain-containing protein</fullName>
    </recommendedName>
</protein>
<name>A0AAJ1TIV3_9BACL</name>
<proteinExistence type="predicted"/>
<organism evidence="1 2">
    <name type="scientific">Croceifilum oryzae</name>
    <dbReference type="NCBI Taxonomy" id="1553429"/>
    <lineage>
        <taxon>Bacteria</taxon>
        <taxon>Bacillati</taxon>
        <taxon>Bacillota</taxon>
        <taxon>Bacilli</taxon>
        <taxon>Bacillales</taxon>
        <taxon>Thermoactinomycetaceae</taxon>
        <taxon>Croceifilum</taxon>
    </lineage>
</organism>
<gene>
    <name evidence="1" type="ORF">J2Z48_001915</name>
</gene>
<sequence length="132" mass="15439">MEKNVADELSKLRYHMKLMQQIVFNPEKNAFFMSVIDYDISENQVRAILKVMSAFSYRLEKKVDEPSKNDPDPALIQFGISSEELYSDQKPSLDEFSKYLQGIYPKSMNPEYLLKSLKVQSMFTDVCEYLLD</sequence>